<dbReference type="EMBL" id="MN739120">
    <property type="protein sequence ID" value="QHS89861.1"/>
    <property type="molecule type" value="Genomic_DNA"/>
</dbReference>
<accession>A0A6C0BDM9</accession>
<protein>
    <submittedName>
        <fullName evidence="1">Uncharacterized protein</fullName>
    </submittedName>
</protein>
<reference evidence="1" key="1">
    <citation type="journal article" date="2020" name="Nature">
        <title>Giant virus diversity and host interactions through global metagenomics.</title>
        <authorList>
            <person name="Schulz F."/>
            <person name="Roux S."/>
            <person name="Paez-Espino D."/>
            <person name="Jungbluth S."/>
            <person name="Walsh D.A."/>
            <person name="Denef V.J."/>
            <person name="McMahon K.D."/>
            <person name="Konstantinidis K.T."/>
            <person name="Eloe-Fadrosh E.A."/>
            <person name="Kyrpides N.C."/>
            <person name="Woyke T."/>
        </authorList>
    </citation>
    <scope>NUCLEOTIDE SEQUENCE</scope>
    <source>
        <strain evidence="1">GVMAG-M-3300010160-4</strain>
    </source>
</reference>
<evidence type="ECO:0000313" key="1">
    <source>
        <dbReference type="EMBL" id="QHS89861.1"/>
    </source>
</evidence>
<name>A0A6C0BDM9_9ZZZZ</name>
<organism evidence="1">
    <name type="scientific">viral metagenome</name>
    <dbReference type="NCBI Taxonomy" id="1070528"/>
    <lineage>
        <taxon>unclassified sequences</taxon>
        <taxon>metagenomes</taxon>
        <taxon>organismal metagenomes</taxon>
    </lineage>
</organism>
<sequence>MSLQSIFDFHNDVLTDFLRGDCEVLAYILYMIMKKNKIKSDVVFTSSSDRPFLHVMVLYKNKYIDILGVHSHKLVCLNHEILYNVDRSDIYFTKYKPRDFERKMEWYHKNENPNDWKYAERYASIIFNSHQFRSLIDS</sequence>
<dbReference type="AlphaFoldDB" id="A0A6C0BDM9"/>
<proteinExistence type="predicted"/>